<feature type="non-terminal residue" evidence="3">
    <location>
        <position position="837"/>
    </location>
</feature>
<dbReference type="EMBL" id="JARKIK010000062">
    <property type="protein sequence ID" value="KAK8731017.1"/>
    <property type="molecule type" value="Genomic_DNA"/>
</dbReference>
<feature type="region of interest" description="Disordered" evidence="1">
    <location>
        <begin position="476"/>
        <end position="528"/>
    </location>
</feature>
<dbReference type="AlphaFoldDB" id="A0AAW0WH99"/>
<keyword evidence="2" id="KW-0812">Transmembrane</keyword>
<protein>
    <submittedName>
        <fullName evidence="3">Uncharacterized protein</fullName>
    </submittedName>
</protein>
<reference evidence="3 4" key="1">
    <citation type="journal article" date="2024" name="BMC Genomics">
        <title>Genome assembly of redclaw crayfish (Cherax quadricarinatus) provides insights into its immune adaptation and hypoxia tolerance.</title>
        <authorList>
            <person name="Liu Z."/>
            <person name="Zheng J."/>
            <person name="Li H."/>
            <person name="Fang K."/>
            <person name="Wang S."/>
            <person name="He J."/>
            <person name="Zhou D."/>
            <person name="Weng S."/>
            <person name="Chi M."/>
            <person name="Gu Z."/>
            <person name="He J."/>
            <person name="Li F."/>
            <person name="Wang M."/>
        </authorList>
    </citation>
    <scope>NUCLEOTIDE SEQUENCE [LARGE SCALE GENOMIC DNA]</scope>
    <source>
        <strain evidence="3">ZL_2023a</strain>
    </source>
</reference>
<feature type="compositionally biased region" description="Acidic residues" evidence="1">
    <location>
        <begin position="57"/>
        <end position="66"/>
    </location>
</feature>
<feature type="compositionally biased region" description="Basic and acidic residues" evidence="1">
    <location>
        <begin position="95"/>
        <end position="106"/>
    </location>
</feature>
<dbReference type="Proteomes" id="UP001445076">
    <property type="component" value="Unassembled WGS sequence"/>
</dbReference>
<organism evidence="3 4">
    <name type="scientific">Cherax quadricarinatus</name>
    <name type="common">Australian red claw crayfish</name>
    <dbReference type="NCBI Taxonomy" id="27406"/>
    <lineage>
        <taxon>Eukaryota</taxon>
        <taxon>Metazoa</taxon>
        <taxon>Ecdysozoa</taxon>
        <taxon>Arthropoda</taxon>
        <taxon>Crustacea</taxon>
        <taxon>Multicrustacea</taxon>
        <taxon>Malacostraca</taxon>
        <taxon>Eumalacostraca</taxon>
        <taxon>Eucarida</taxon>
        <taxon>Decapoda</taxon>
        <taxon>Pleocyemata</taxon>
        <taxon>Astacidea</taxon>
        <taxon>Parastacoidea</taxon>
        <taxon>Parastacidae</taxon>
        <taxon>Cherax</taxon>
    </lineage>
</organism>
<feature type="region of interest" description="Disordered" evidence="1">
    <location>
        <begin position="651"/>
        <end position="678"/>
    </location>
</feature>
<feature type="region of interest" description="Disordered" evidence="1">
    <location>
        <begin position="42"/>
        <end position="158"/>
    </location>
</feature>
<keyword evidence="2" id="KW-1133">Transmembrane helix</keyword>
<evidence type="ECO:0000256" key="1">
    <source>
        <dbReference type="SAM" id="MobiDB-lite"/>
    </source>
</evidence>
<name>A0AAW0WH99_CHEQU</name>
<feature type="compositionally biased region" description="Basic and acidic residues" evidence="1">
    <location>
        <begin position="145"/>
        <end position="155"/>
    </location>
</feature>
<evidence type="ECO:0000256" key="2">
    <source>
        <dbReference type="SAM" id="Phobius"/>
    </source>
</evidence>
<evidence type="ECO:0000313" key="3">
    <source>
        <dbReference type="EMBL" id="KAK8731017.1"/>
    </source>
</evidence>
<feature type="transmembrane region" description="Helical" evidence="2">
    <location>
        <begin position="806"/>
        <end position="830"/>
    </location>
</feature>
<sequence>MLKWLVTRGPHPPQPPREVVTDDPLATLGVKNNDHHIYAVSRVNPLYHEDETGTTEGLEEDEEVQELEIRQKEEVLLESPPIDRSSVRSSGYGSKETDSASERSDAHDDDDLLGAEVRTTSASSSYAGDGSRRISLGEEGVAGEDNGKGSSEVKESQSAVQLRLSLDASGAPRKGKSNLVSVRGKHIAAIVSKDPEFVQAIEMGLRRTRSLEIVRQHRPFQQSGSSTVPRPIWPRDTGLADDQYQVASKRTLQQVRESFTRPESQRVPSPVDILKQDIRYVTAIDVMPKRAKSFTPGLPRPVPGSANTTSHDVTQTKKLVLHHDDRETSITRYFGGEHSNSSYVLMSLQPDSLVTEETLRMMRYGREEDLLEENHYESPINVAQTDHSIAMPDFSQAMYTRGLYATLNRAASLNTKDIVKPPYKVRSKSFDISIPSHKICAKKRGLSAVKDLWEKSGLKTNGRKLIVNDDLLDNRLEEPEDPSRRLSVGSSVEQLRSVSSSEMTSERHLKRLESDNTTTTNRSSGTYEEPYSLESIRYSSHPSLETKSSGSYAEINDIVIGGIDNPSFLEDNGRPRFPSPPPLIHHNGKPLMPANKFLDPDKLAAFQKKISEKLQGAPLHRMQWLDLDDITVDDAVDIKHERRVKFTADTINPGSLERGAGRGAHQAPRRSSPVPGRALKLHHKDSDELEPLQGRNLHQVATEPTKQATSDTDHKGIWAISESYRGRFQEAPSGTVGRGKRQQLWETYYGTAGSIDRTLPRHLAPHPNSQAPFCTNPGPCHDFTLDLRRSDKLRKRSEARRRRRRCYVIILLIVALCVFLGVVVAVSFYYTRGEKFF</sequence>
<feature type="compositionally biased region" description="Polar residues" evidence="1">
    <location>
        <begin position="515"/>
        <end position="526"/>
    </location>
</feature>
<proteinExistence type="predicted"/>
<feature type="compositionally biased region" description="Low complexity" evidence="1">
    <location>
        <begin position="490"/>
        <end position="502"/>
    </location>
</feature>
<gene>
    <name evidence="3" type="ORF">OTU49_007755</name>
</gene>
<accession>A0AAW0WH99</accession>
<comment type="caution">
    <text evidence="3">The sequence shown here is derived from an EMBL/GenBank/DDBJ whole genome shotgun (WGS) entry which is preliminary data.</text>
</comment>
<feature type="compositionally biased region" description="Basic and acidic residues" evidence="1">
    <location>
        <begin position="504"/>
        <end position="514"/>
    </location>
</feature>
<evidence type="ECO:0000313" key="4">
    <source>
        <dbReference type="Proteomes" id="UP001445076"/>
    </source>
</evidence>
<keyword evidence="4" id="KW-1185">Reference proteome</keyword>
<keyword evidence="2" id="KW-0472">Membrane</keyword>